<feature type="transmembrane region" description="Helical" evidence="6">
    <location>
        <begin position="261"/>
        <end position="278"/>
    </location>
</feature>
<keyword evidence="3 6" id="KW-1133">Transmembrane helix</keyword>
<dbReference type="RefSeq" id="XP_022627644.1">
    <property type="nucleotide sequence ID" value="XM_022773140.1"/>
</dbReference>
<comment type="subcellular location">
    <subcellularLocation>
        <location evidence="1">Membrane</location>
        <topology evidence="1">Multi-pass membrane protein</topology>
    </subcellularLocation>
</comment>
<evidence type="ECO:0000256" key="1">
    <source>
        <dbReference type="ARBA" id="ARBA00004141"/>
    </source>
</evidence>
<dbReference type="Pfam" id="PF00324">
    <property type="entry name" value="AA_permease"/>
    <property type="match status" value="1"/>
</dbReference>
<feature type="transmembrane region" description="Helical" evidence="6">
    <location>
        <begin position="367"/>
        <end position="386"/>
    </location>
</feature>
<gene>
    <name evidence="8" type="ORF">LALA0_S03e02234g</name>
</gene>
<dbReference type="AlphaFoldDB" id="A0A0C7N7M7"/>
<dbReference type="GO" id="GO:0005886">
    <property type="term" value="C:plasma membrane"/>
    <property type="evidence" value="ECO:0007669"/>
    <property type="project" value="EnsemblFungi"/>
</dbReference>
<dbReference type="InterPro" id="IPR004841">
    <property type="entry name" value="AA-permease/SLC12A_dom"/>
</dbReference>
<evidence type="ECO:0000313" key="9">
    <source>
        <dbReference type="Proteomes" id="UP000054304"/>
    </source>
</evidence>
<sequence length="827" mass="91906">MSNRNGLSGLFPVLERMPSAQYSSTSSSIDIHDEKGPRAQGNESLESLDRQFLRELLFEFDKHDSLDLKSQTKEHNFYLSELFAKKTGTLDAKVMASDELEDFQTYNRKVQREYVLRRKLDEIMLQRNTQEPLEVLGSDNLSAKFTAGEESSGSDNGFLRKGQDIANFLLSPSKPADAAHRTQAFRRQSNDTQIIDLEHNAVGGIDRNPRLRQSELDYPISASTDSLNSRSSSRLWRKITSALNNSENKYQLQRKLERRHLQAIAIGATMGVGLFLNSGKALSIGGPFGTIIGFGLCGSIVLATMLSFTELATLIPISSGVSGLASRFVEDAFGFAVGWTYWLTYALTFANQIVASNYMLSYYRNTALSAGSMVGFITLFLVIAIAVNLLDARLMGEITYGCTFFKILVTSMMILVMVILNAGAGHQTHARVGFRFWDASKSEGDLTFGLFRPTFDLRDLGSGSRNGIGGAKGRFLSVLVVLTLSSFSYSGVEVGFVACGEAVDPRRSLPSATKRTFVTIIILYLLSIFIISLNIYSGDSGLLRYYTSATEEPNRSLVTGFDTSWHISQRCSNSDARIISDYSNGSQSPWVLALKSFGLCSFASIFNAFLVIFGVSSAFSSLYASSRTLYAMATQDKAPATFKRCSRRGVPYAAVICSGLFGTLAYLALNSRSLEIFQVLANISGATISIIWLGLNVSFLRFYYALQKRPDIISRADPSFPYRSPFQPFTACYGLMGSMVIVLLMGFVNFLDGFWSTKMFFSSYGGLLFFGATYAGYKLLKSSKIQRLDQLDLDTGRREMDRMRWIEHREYSGSWRERTKMLVSWLI</sequence>
<evidence type="ECO:0000256" key="2">
    <source>
        <dbReference type="ARBA" id="ARBA00022692"/>
    </source>
</evidence>
<feature type="transmembrane region" description="Helical" evidence="6">
    <location>
        <begin position="284"/>
        <end position="304"/>
    </location>
</feature>
<proteinExistence type="predicted"/>
<feature type="transmembrane region" description="Helical" evidence="6">
    <location>
        <begin position="596"/>
        <end position="619"/>
    </location>
</feature>
<evidence type="ECO:0000256" key="6">
    <source>
        <dbReference type="SAM" id="Phobius"/>
    </source>
</evidence>
<feature type="transmembrane region" description="Helical" evidence="6">
    <location>
        <begin position="341"/>
        <end position="360"/>
    </location>
</feature>
<feature type="transmembrane region" description="Helical" evidence="6">
    <location>
        <begin position="681"/>
        <end position="704"/>
    </location>
</feature>
<dbReference type="STRING" id="1245769.A0A0C7N7M7"/>
<feature type="domain" description="Amino acid permease/ SLC12A" evidence="7">
    <location>
        <begin position="260"/>
        <end position="788"/>
    </location>
</feature>
<accession>A0A0C7N7M7</accession>
<dbReference type="GO" id="GO:0043200">
    <property type="term" value="P:response to amino acid"/>
    <property type="evidence" value="ECO:0007669"/>
    <property type="project" value="EnsemblFungi"/>
</dbReference>
<dbReference type="InterPro" id="IPR050524">
    <property type="entry name" value="APC_YAT"/>
</dbReference>
<feature type="transmembrane region" description="Helical" evidence="6">
    <location>
        <begin position="725"/>
        <end position="747"/>
    </location>
</feature>
<evidence type="ECO:0000256" key="5">
    <source>
        <dbReference type="SAM" id="MobiDB-lite"/>
    </source>
</evidence>
<evidence type="ECO:0000256" key="4">
    <source>
        <dbReference type="ARBA" id="ARBA00023136"/>
    </source>
</evidence>
<reference evidence="8 9" key="1">
    <citation type="submission" date="2014-12" db="EMBL/GenBank/DDBJ databases">
        <authorList>
            <person name="Neuveglise Cecile"/>
        </authorList>
    </citation>
    <scope>NUCLEOTIDE SEQUENCE [LARGE SCALE GENOMIC DNA]</scope>
    <source>
        <strain evidence="8 9">CBS 12615</strain>
    </source>
</reference>
<dbReference type="HOGENOM" id="CLU_007946_8_6_1"/>
<dbReference type="Proteomes" id="UP000054304">
    <property type="component" value="Unassembled WGS sequence"/>
</dbReference>
<dbReference type="GeneID" id="34684833"/>
<feature type="transmembrane region" description="Helical" evidence="6">
    <location>
        <begin position="398"/>
        <end position="420"/>
    </location>
</feature>
<protein>
    <submittedName>
        <fullName evidence="8">LALA0S03e02234g1_1</fullName>
    </submittedName>
</protein>
<organism evidence="8 9">
    <name type="scientific">Lachancea lanzarotensis</name>
    <dbReference type="NCBI Taxonomy" id="1245769"/>
    <lineage>
        <taxon>Eukaryota</taxon>
        <taxon>Fungi</taxon>
        <taxon>Dikarya</taxon>
        <taxon>Ascomycota</taxon>
        <taxon>Saccharomycotina</taxon>
        <taxon>Saccharomycetes</taxon>
        <taxon>Saccharomycetales</taxon>
        <taxon>Saccharomycetaceae</taxon>
        <taxon>Lachancea</taxon>
    </lineage>
</organism>
<evidence type="ECO:0000313" key="8">
    <source>
        <dbReference type="EMBL" id="CEP61410.1"/>
    </source>
</evidence>
<keyword evidence="4 6" id="KW-0472">Membrane</keyword>
<keyword evidence="2 6" id="KW-0812">Transmembrane</keyword>
<dbReference type="GO" id="GO:0015171">
    <property type="term" value="F:amino acid transmembrane transporter activity"/>
    <property type="evidence" value="ECO:0007669"/>
    <property type="project" value="TreeGrafter"/>
</dbReference>
<dbReference type="PANTHER" id="PTHR43341">
    <property type="entry name" value="AMINO ACID PERMEASE"/>
    <property type="match status" value="1"/>
</dbReference>
<evidence type="ECO:0000259" key="7">
    <source>
        <dbReference type="Pfam" id="PF00324"/>
    </source>
</evidence>
<feature type="transmembrane region" description="Helical" evidence="6">
    <location>
        <begin position="650"/>
        <end position="669"/>
    </location>
</feature>
<evidence type="ECO:0000256" key="3">
    <source>
        <dbReference type="ARBA" id="ARBA00022989"/>
    </source>
</evidence>
<dbReference type="OrthoDB" id="3900342at2759"/>
<feature type="transmembrane region" description="Helical" evidence="6">
    <location>
        <begin position="759"/>
        <end position="777"/>
    </location>
</feature>
<keyword evidence="9" id="KW-1185">Reference proteome</keyword>
<name>A0A0C7N7M7_9SACH</name>
<dbReference type="EMBL" id="LN736362">
    <property type="protein sequence ID" value="CEP61410.1"/>
    <property type="molecule type" value="Genomic_DNA"/>
</dbReference>
<dbReference type="PANTHER" id="PTHR43341:SF46">
    <property type="entry name" value="SPS-SENSOR COMPONENT SSY1"/>
    <property type="match status" value="1"/>
</dbReference>
<dbReference type="Gene3D" id="1.20.1740.10">
    <property type="entry name" value="Amino acid/polyamine transporter I"/>
    <property type="match status" value="1"/>
</dbReference>
<feature type="region of interest" description="Disordered" evidence="5">
    <location>
        <begin position="22"/>
        <end position="43"/>
    </location>
</feature>
<feature type="transmembrane region" description="Helical" evidence="6">
    <location>
        <begin position="516"/>
        <end position="536"/>
    </location>
</feature>